<dbReference type="SUPFAM" id="SSF52402">
    <property type="entry name" value="Adenine nucleotide alpha hydrolases-like"/>
    <property type="match status" value="1"/>
</dbReference>
<evidence type="ECO:0000313" key="1">
    <source>
        <dbReference type="EMBL" id="KDR31543.1"/>
    </source>
</evidence>
<evidence type="ECO:0000313" key="2">
    <source>
        <dbReference type="Proteomes" id="UP000027451"/>
    </source>
</evidence>
<protein>
    <recommendedName>
        <fullName evidence="3">Nin-like protein</fullName>
    </recommendedName>
</protein>
<proteinExistence type="predicted"/>
<dbReference type="InterPro" id="IPR014729">
    <property type="entry name" value="Rossmann-like_a/b/a_fold"/>
</dbReference>
<keyword evidence="2" id="KW-1185">Reference proteome</keyword>
<dbReference type="Gene3D" id="3.40.50.620">
    <property type="entry name" value="HUPs"/>
    <property type="match status" value="1"/>
</dbReference>
<dbReference type="Proteomes" id="UP000027451">
    <property type="component" value="Unassembled WGS sequence"/>
</dbReference>
<accession>A0A656QLU0</accession>
<dbReference type="EMBL" id="JFHD01000005">
    <property type="protein sequence ID" value="KDR31543.1"/>
    <property type="molecule type" value="Genomic_DNA"/>
</dbReference>
<organism evidence="1 2">
    <name type="scientific">Caballeronia zhejiangensis</name>
    <dbReference type="NCBI Taxonomy" id="871203"/>
    <lineage>
        <taxon>Bacteria</taxon>
        <taxon>Pseudomonadati</taxon>
        <taxon>Pseudomonadota</taxon>
        <taxon>Betaproteobacteria</taxon>
        <taxon>Burkholderiales</taxon>
        <taxon>Burkholderiaceae</taxon>
        <taxon>Caballeronia</taxon>
    </lineage>
</organism>
<evidence type="ECO:0008006" key="3">
    <source>
        <dbReference type="Google" id="ProtNLM"/>
    </source>
</evidence>
<reference evidence="1 2" key="1">
    <citation type="submission" date="2014-03" db="EMBL/GenBank/DDBJ databases">
        <title>Draft Genome Sequences of Four Burkholderia Strains.</title>
        <authorList>
            <person name="Liu X.Y."/>
            <person name="Li C.X."/>
            <person name="Xu J.H."/>
        </authorList>
    </citation>
    <scope>NUCLEOTIDE SEQUENCE [LARGE SCALE GENOMIC DNA]</scope>
    <source>
        <strain evidence="1 2">OP-1</strain>
    </source>
</reference>
<dbReference type="AlphaFoldDB" id="A0A656QLU0"/>
<comment type="caution">
    <text evidence="1">The sequence shown here is derived from an EMBL/GenBank/DDBJ whole genome shotgun (WGS) entry which is preliminary data.</text>
</comment>
<gene>
    <name evidence="1" type="ORF">BG60_29030</name>
</gene>
<name>A0A656QLU0_9BURK</name>
<sequence>MKPYVIEGPAQICFSGGRTSAFMLHQILAANEGLPPDCHVTFENTGKERPQTLDFIEECALRWSVPVHWLEWDGFLEGEPQSRPCFREVNFHNAARHGEPFAAMINASTMLPNPVKRMCTINLKIRTGSAFMRSLGFREWDSVMGIRADEPLRVARMRDPARDNTSGVPLLPLATADVSKRDILDFWKRQPFDLALDPQGDLGNCDLCFLKARYKLVRALINEPERAVWWIEQETKRSGTFRKDPPHYRDLLRAADFYRRQLSLAFEEEDGDSSVTDCYCGD</sequence>